<dbReference type="PANTHER" id="PTHR33385">
    <property type="entry name" value="PROTEIN XRI1"/>
    <property type="match status" value="1"/>
</dbReference>
<evidence type="ECO:0000256" key="1">
    <source>
        <dbReference type="SAM" id="MobiDB-lite"/>
    </source>
</evidence>
<dbReference type="Proteomes" id="UP000298416">
    <property type="component" value="Unassembled WGS sequence"/>
</dbReference>
<dbReference type="GO" id="GO:0007140">
    <property type="term" value="P:male meiotic nuclear division"/>
    <property type="evidence" value="ECO:0007669"/>
    <property type="project" value="InterPro"/>
</dbReference>
<accession>A0A8X8XZ16</accession>
<dbReference type="EMBL" id="PNBA02000005">
    <property type="protein sequence ID" value="KAG6423111.1"/>
    <property type="molecule type" value="Genomic_DNA"/>
</dbReference>
<keyword evidence="3" id="KW-1185">Reference proteome</keyword>
<reference evidence="2" key="2">
    <citation type="submission" date="2020-08" db="EMBL/GenBank/DDBJ databases">
        <title>Plant Genome Project.</title>
        <authorList>
            <person name="Zhang R.-G."/>
        </authorList>
    </citation>
    <scope>NUCLEOTIDE SEQUENCE</scope>
    <source>
        <strain evidence="2">Huo1</strain>
        <tissue evidence="2">Leaf</tissue>
    </source>
</reference>
<dbReference type="InterPro" id="IPR039933">
    <property type="entry name" value="XRI1"/>
</dbReference>
<gene>
    <name evidence="2" type="ORF">SASPL_113496</name>
</gene>
<evidence type="ECO:0000313" key="2">
    <source>
        <dbReference type="EMBL" id="KAG6423111.1"/>
    </source>
</evidence>
<dbReference type="PANTHER" id="PTHR33385:SF4">
    <property type="entry name" value="PROTEIN XRI1"/>
    <property type="match status" value="1"/>
</dbReference>
<organism evidence="2">
    <name type="scientific">Salvia splendens</name>
    <name type="common">Scarlet sage</name>
    <dbReference type="NCBI Taxonomy" id="180675"/>
    <lineage>
        <taxon>Eukaryota</taxon>
        <taxon>Viridiplantae</taxon>
        <taxon>Streptophyta</taxon>
        <taxon>Embryophyta</taxon>
        <taxon>Tracheophyta</taxon>
        <taxon>Spermatophyta</taxon>
        <taxon>Magnoliopsida</taxon>
        <taxon>eudicotyledons</taxon>
        <taxon>Gunneridae</taxon>
        <taxon>Pentapetalae</taxon>
        <taxon>asterids</taxon>
        <taxon>lamiids</taxon>
        <taxon>Lamiales</taxon>
        <taxon>Lamiaceae</taxon>
        <taxon>Nepetoideae</taxon>
        <taxon>Mentheae</taxon>
        <taxon>Salviinae</taxon>
        <taxon>Salvia</taxon>
        <taxon>Salvia subgen. Calosphace</taxon>
        <taxon>core Calosphace</taxon>
    </lineage>
</organism>
<feature type="region of interest" description="Disordered" evidence="1">
    <location>
        <begin position="254"/>
        <end position="301"/>
    </location>
</feature>
<reference evidence="2" key="1">
    <citation type="submission" date="2018-01" db="EMBL/GenBank/DDBJ databases">
        <authorList>
            <person name="Mao J.F."/>
        </authorList>
    </citation>
    <scope>NUCLEOTIDE SEQUENCE</scope>
    <source>
        <strain evidence="2">Huo1</strain>
        <tissue evidence="2">Leaf</tissue>
    </source>
</reference>
<protein>
    <recommendedName>
        <fullName evidence="4">Protein XRI1</fullName>
    </recommendedName>
</protein>
<evidence type="ECO:0008006" key="4">
    <source>
        <dbReference type="Google" id="ProtNLM"/>
    </source>
</evidence>
<proteinExistence type="predicted"/>
<dbReference type="AlphaFoldDB" id="A0A8X8XZ16"/>
<name>A0A8X8XZ16_SALSN</name>
<evidence type="ECO:0000313" key="3">
    <source>
        <dbReference type="Proteomes" id="UP000298416"/>
    </source>
</evidence>
<comment type="caution">
    <text evidence="2">The sequence shown here is derived from an EMBL/GenBank/DDBJ whole genome shotgun (WGS) entry which is preliminary data.</text>
</comment>
<sequence>MSYNNNGSDMWGWRNQVYSLEDNTSIEASKSLMNEVEHNVDHISYMFDNETTPVKACGDLPYYVSNNGTSGKESELYRDHSSQVKRRRMLQFESEVLETPICNDEEFLRSKETEQSLEAAISDMSEWVAGFTSSSLTYLPAMSAWILHPKGGWQTASMIPGCTSATKISIVHVEELPTFKLIRRKRAIAELCNTAPTYEVKNNLSISTPRNVVFKGTKSYMRTPPKPASSVIYPFTFIKPYSLLGHTTLQDINQRIHNPPKPKPAEDEYPTSAFSGKPVVGKTKIHTEGGKGSITIMRTKG</sequence>
<dbReference type="GO" id="GO:0007143">
    <property type="term" value="P:female meiotic nuclear division"/>
    <property type="evidence" value="ECO:0007669"/>
    <property type="project" value="InterPro"/>
</dbReference>